<protein>
    <submittedName>
        <fullName evidence="3">PhzF family phenazine biosynthesis protein</fullName>
    </submittedName>
</protein>
<dbReference type="EMBL" id="JAULRT010000046">
    <property type="protein sequence ID" value="MDO3381775.1"/>
    <property type="molecule type" value="Genomic_DNA"/>
</dbReference>
<accession>A0ABT8TDS6</accession>
<dbReference type="Proteomes" id="UP001168380">
    <property type="component" value="Unassembled WGS sequence"/>
</dbReference>
<dbReference type="PANTHER" id="PTHR13774">
    <property type="entry name" value="PHENAZINE BIOSYNTHESIS PROTEIN"/>
    <property type="match status" value="1"/>
</dbReference>
<evidence type="ECO:0000313" key="4">
    <source>
        <dbReference type="Proteomes" id="UP001168380"/>
    </source>
</evidence>
<dbReference type="PANTHER" id="PTHR13774:SF17">
    <property type="entry name" value="PHENAZINE BIOSYNTHESIS-LIKE DOMAIN-CONTAINING PROTEIN"/>
    <property type="match status" value="1"/>
</dbReference>
<dbReference type="NCBIfam" id="TIGR00654">
    <property type="entry name" value="PhzF_family"/>
    <property type="match status" value="1"/>
</dbReference>
<sequence>MQLALSVVNAFAEGPFTGNPAAVVITRDPLDDGLMQAIAAQNNLAETAFVVTGKTPMTLRWFTPTTEVDLCGHATLASAQVLFSQQPQLERVEFDSASGMLSVERCGKRLQLDFPARPAQPVTAPDTRAIAAALGCAEDDIVAVAAAKVLLVQLRGEDCVARLAPDFRALKTLHSFAVMVTAEGEQVDFVARFFAPNAGIDEDPVTGSAYTTLAPYWRSRLGRNPLTARQLSARGGWLECECRGERVLICGHAEAYLEGSIHLQP</sequence>
<gene>
    <name evidence="3" type="ORF">QWI16_06275</name>
</gene>
<evidence type="ECO:0000313" key="3">
    <source>
        <dbReference type="EMBL" id="MDO3381775.1"/>
    </source>
</evidence>
<comment type="similarity">
    <text evidence="1">Belongs to the PhzF family.</text>
</comment>
<dbReference type="Gene3D" id="3.10.310.10">
    <property type="entry name" value="Diaminopimelate Epimerase, Chain A, domain 1"/>
    <property type="match status" value="2"/>
</dbReference>
<keyword evidence="2" id="KW-0413">Isomerase</keyword>
<comment type="caution">
    <text evidence="3">The sequence shown here is derived from an EMBL/GenBank/DDBJ whole genome shotgun (WGS) entry which is preliminary data.</text>
</comment>
<evidence type="ECO:0000256" key="1">
    <source>
        <dbReference type="ARBA" id="ARBA00008270"/>
    </source>
</evidence>
<dbReference type="PIRSF" id="PIRSF016184">
    <property type="entry name" value="PhzC_PhzF"/>
    <property type="match status" value="1"/>
</dbReference>
<evidence type="ECO:0000256" key="2">
    <source>
        <dbReference type="ARBA" id="ARBA00023235"/>
    </source>
</evidence>
<keyword evidence="4" id="KW-1185">Reference proteome</keyword>
<proteinExistence type="inferred from homology"/>
<dbReference type="RefSeq" id="WP_302711930.1">
    <property type="nucleotide sequence ID" value="NZ_JAULRT010000046.1"/>
</dbReference>
<dbReference type="Pfam" id="PF02567">
    <property type="entry name" value="PhzC-PhzF"/>
    <property type="match status" value="1"/>
</dbReference>
<dbReference type="SUPFAM" id="SSF54506">
    <property type="entry name" value="Diaminopimelate epimerase-like"/>
    <property type="match status" value="1"/>
</dbReference>
<organism evidence="3 4">
    <name type="scientific">Gilvimarinus algae</name>
    <dbReference type="NCBI Taxonomy" id="3058037"/>
    <lineage>
        <taxon>Bacteria</taxon>
        <taxon>Pseudomonadati</taxon>
        <taxon>Pseudomonadota</taxon>
        <taxon>Gammaproteobacteria</taxon>
        <taxon>Cellvibrionales</taxon>
        <taxon>Cellvibrionaceae</taxon>
        <taxon>Gilvimarinus</taxon>
    </lineage>
</organism>
<dbReference type="InterPro" id="IPR003719">
    <property type="entry name" value="Phenazine_PhzF-like"/>
</dbReference>
<name>A0ABT8TDS6_9GAMM</name>
<reference evidence="3" key="1">
    <citation type="submission" date="2023-07" db="EMBL/GenBank/DDBJ databases">
        <title>Gilvimarinus algae sp. nov., isolated from the surface of Kelp.</title>
        <authorList>
            <person name="Sun Y.Y."/>
            <person name="Gong Y."/>
            <person name="Du Z.J."/>
        </authorList>
    </citation>
    <scope>NUCLEOTIDE SEQUENCE</scope>
    <source>
        <strain evidence="3">SDUM040014</strain>
    </source>
</reference>